<dbReference type="GeneID" id="20222164"/>
<dbReference type="GO" id="GO:0006325">
    <property type="term" value="P:chromatin organization"/>
    <property type="evidence" value="ECO:0007669"/>
    <property type="project" value="TreeGrafter"/>
</dbReference>
<feature type="compositionally biased region" description="Basic and acidic residues" evidence="1">
    <location>
        <begin position="39"/>
        <end position="58"/>
    </location>
</feature>
<feature type="compositionally biased region" description="Basic residues" evidence="1">
    <location>
        <begin position="103"/>
        <end position="113"/>
    </location>
</feature>
<accession>F0XYQ1</accession>
<feature type="region of interest" description="Disordered" evidence="1">
    <location>
        <begin position="1"/>
        <end position="58"/>
    </location>
</feature>
<evidence type="ECO:0000256" key="1">
    <source>
        <dbReference type="SAM" id="MobiDB-lite"/>
    </source>
</evidence>
<name>F0XYQ1_AURAN</name>
<dbReference type="InterPro" id="IPR007005">
    <property type="entry name" value="XAP5"/>
</dbReference>
<dbReference type="KEGG" id="aaf:AURANDRAFT_52170"/>
<dbReference type="GO" id="GO:0005634">
    <property type="term" value="C:nucleus"/>
    <property type="evidence" value="ECO:0007669"/>
    <property type="project" value="InterPro"/>
</dbReference>
<dbReference type="PANTHER" id="PTHR12722:SF0">
    <property type="entry name" value="PROTEIN FAM50A"/>
    <property type="match status" value="1"/>
</dbReference>
<organism evidence="4">
    <name type="scientific">Aureococcus anophagefferens</name>
    <name type="common">Harmful bloom alga</name>
    <dbReference type="NCBI Taxonomy" id="44056"/>
    <lineage>
        <taxon>Eukaryota</taxon>
        <taxon>Sar</taxon>
        <taxon>Stramenopiles</taxon>
        <taxon>Ochrophyta</taxon>
        <taxon>Pelagophyceae</taxon>
        <taxon>Pelagomonadales</taxon>
        <taxon>Pelagomonadaceae</taxon>
        <taxon>Aureococcus</taxon>
    </lineage>
</organism>
<dbReference type="Pfam" id="PF04921">
    <property type="entry name" value="XAP5"/>
    <property type="match status" value="1"/>
</dbReference>
<gene>
    <name evidence="3" type="ORF">AURANDRAFT_52170</name>
</gene>
<dbReference type="Proteomes" id="UP000002729">
    <property type="component" value="Unassembled WGS sequence"/>
</dbReference>
<sequence length="334" mass="36416">MHRGFGREGDTGVHTVEGTKAGSRAAGLTQQRAADQEAYEAKKRKLEEDSARGVGRIDDKFDSTVLNTVLSGGGLQTKAQYVAAQAAAAAPAAAPPAAEPAAPKRRKKASKRPKAVALSFADDDCGDGGEGAAPKALKCPDVETSFLPDRARDAAARGEAAALAAEWTALQERAKAEPLEVVYSAARRGDRGVFRYWDGSGHRRTLEITKGHTIAKFLAASLAQLEHEFPDLRRVHVDNLMYVKEDLVIPHHFTFHDLIVSRARGKSGPLFRFDAKDDVRLGPTDVRVESDATHPGKVVMRAWFERNKHIFPASRWEPYDPAVARDDRYTVKGD</sequence>
<dbReference type="OrthoDB" id="1562195at2759"/>
<evidence type="ECO:0000313" key="3">
    <source>
        <dbReference type="EMBL" id="EGB12482.1"/>
    </source>
</evidence>
<dbReference type="RefSeq" id="XP_009033505.1">
    <property type="nucleotide sequence ID" value="XM_009035257.1"/>
</dbReference>
<keyword evidence="4" id="KW-1185">Reference proteome</keyword>
<dbReference type="InterPro" id="IPR048337">
    <property type="entry name" value="FAM50A/XAP5_C"/>
</dbReference>
<evidence type="ECO:0000259" key="2">
    <source>
        <dbReference type="Pfam" id="PF04921"/>
    </source>
</evidence>
<dbReference type="EMBL" id="GL833121">
    <property type="protein sequence ID" value="EGB12482.1"/>
    <property type="molecule type" value="Genomic_DNA"/>
</dbReference>
<dbReference type="OMA" id="GNDETRM"/>
<dbReference type="eggNOG" id="KOG2894">
    <property type="taxonomic scope" value="Eukaryota"/>
</dbReference>
<dbReference type="AlphaFoldDB" id="F0XYQ1"/>
<dbReference type="InParanoid" id="F0XYQ1"/>
<proteinExistence type="predicted"/>
<protein>
    <recommendedName>
        <fullName evidence="2">FAM50A/XAP5 C-terminal domain-containing protein</fullName>
    </recommendedName>
</protein>
<evidence type="ECO:0000313" key="4">
    <source>
        <dbReference type="Proteomes" id="UP000002729"/>
    </source>
</evidence>
<feature type="region of interest" description="Disordered" evidence="1">
    <location>
        <begin position="92"/>
        <end position="113"/>
    </location>
</feature>
<feature type="compositionally biased region" description="Basic and acidic residues" evidence="1">
    <location>
        <begin position="1"/>
        <end position="11"/>
    </location>
</feature>
<reference evidence="3 4" key="1">
    <citation type="journal article" date="2011" name="Proc. Natl. Acad. Sci. U.S.A.">
        <title>Niche of harmful alga Aureococcus anophagefferens revealed through ecogenomics.</title>
        <authorList>
            <person name="Gobler C.J."/>
            <person name="Berry D.L."/>
            <person name="Dyhrman S.T."/>
            <person name="Wilhelm S.W."/>
            <person name="Salamov A."/>
            <person name="Lobanov A.V."/>
            <person name="Zhang Y."/>
            <person name="Collier J.L."/>
            <person name="Wurch L.L."/>
            <person name="Kustka A.B."/>
            <person name="Dill B.D."/>
            <person name="Shah M."/>
            <person name="VerBerkmoes N.C."/>
            <person name="Kuo A."/>
            <person name="Terry A."/>
            <person name="Pangilinan J."/>
            <person name="Lindquist E.A."/>
            <person name="Lucas S."/>
            <person name="Paulsen I.T."/>
            <person name="Hattenrath-Lehmann T.K."/>
            <person name="Talmage S.C."/>
            <person name="Walker E.A."/>
            <person name="Koch F."/>
            <person name="Burson A.M."/>
            <person name="Marcoval M.A."/>
            <person name="Tang Y.Z."/>
            <person name="Lecleir G.R."/>
            <person name="Coyne K.J."/>
            <person name="Berg G.M."/>
            <person name="Bertrand E.M."/>
            <person name="Saito M.A."/>
            <person name="Gladyshev V.N."/>
            <person name="Grigoriev I.V."/>
        </authorList>
    </citation>
    <scope>NUCLEOTIDE SEQUENCE [LARGE SCALE GENOMIC DNA]</scope>
    <source>
        <strain evidence="4">CCMP 1984</strain>
    </source>
</reference>
<feature type="domain" description="FAM50A/XAP5 C-terminal" evidence="2">
    <location>
        <begin position="194"/>
        <end position="325"/>
    </location>
</feature>
<dbReference type="PANTHER" id="PTHR12722">
    <property type="entry name" value="XAP-5 PROTEIN-RELATED"/>
    <property type="match status" value="1"/>
</dbReference>